<feature type="coiled-coil region" evidence="1">
    <location>
        <begin position="21"/>
        <end position="51"/>
    </location>
</feature>
<comment type="caution">
    <text evidence="2">The sequence shown here is derived from an EMBL/GenBank/DDBJ whole genome shotgun (WGS) entry which is preliminary data.</text>
</comment>
<proteinExistence type="predicted"/>
<accession>A0A8X6M4W1</accession>
<evidence type="ECO:0000256" key="1">
    <source>
        <dbReference type="SAM" id="Coils"/>
    </source>
</evidence>
<keyword evidence="1" id="KW-0175">Coiled coil</keyword>
<evidence type="ECO:0000313" key="2">
    <source>
        <dbReference type="EMBL" id="GFR31419.1"/>
    </source>
</evidence>
<dbReference type="EMBL" id="BMAO01009525">
    <property type="protein sequence ID" value="GFR31419.1"/>
    <property type="molecule type" value="Genomic_DNA"/>
</dbReference>
<dbReference type="OrthoDB" id="8057024at2759"/>
<dbReference type="PANTHER" id="PTHR47331:SF5">
    <property type="entry name" value="RIBONUCLEASE H"/>
    <property type="match status" value="1"/>
</dbReference>
<dbReference type="Pfam" id="PF05380">
    <property type="entry name" value="Peptidase_A17"/>
    <property type="match status" value="2"/>
</dbReference>
<reference evidence="2" key="1">
    <citation type="submission" date="2020-07" db="EMBL/GenBank/DDBJ databases">
        <title>Multicomponent nature underlies the extraordinary mechanical properties of spider dragline silk.</title>
        <authorList>
            <person name="Kono N."/>
            <person name="Nakamura H."/>
            <person name="Mori M."/>
            <person name="Yoshida Y."/>
            <person name="Ohtoshi R."/>
            <person name="Malay A.D."/>
            <person name="Moran D.A.P."/>
            <person name="Tomita M."/>
            <person name="Numata K."/>
            <person name="Arakawa K."/>
        </authorList>
    </citation>
    <scope>NUCLEOTIDE SEQUENCE</scope>
</reference>
<dbReference type="InterPro" id="IPR008042">
    <property type="entry name" value="Retrotrans_Pao"/>
</dbReference>
<evidence type="ECO:0000313" key="3">
    <source>
        <dbReference type="Proteomes" id="UP000887116"/>
    </source>
</evidence>
<protein>
    <submittedName>
        <fullName evidence="2">Integrase catalytic domain-containing protein</fullName>
    </submittedName>
</protein>
<organism evidence="2 3">
    <name type="scientific">Trichonephila clavata</name>
    <name type="common">Joro spider</name>
    <name type="synonym">Nephila clavata</name>
    <dbReference type="NCBI Taxonomy" id="2740835"/>
    <lineage>
        <taxon>Eukaryota</taxon>
        <taxon>Metazoa</taxon>
        <taxon>Ecdysozoa</taxon>
        <taxon>Arthropoda</taxon>
        <taxon>Chelicerata</taxon>
        <taxon>Arachnida</taxon>
        <taxon>Araneae</taxon>
        <taxon>Araneomorphae</taxon>
        <taxon>Entelegynae</taxon>
        <taxon>Araneoidea</taxon>
        <taxon>Nephilidae</taxon>
        <taxon>Trichonephila</taxon>
    </lineage>
</organism>
<dbReference type="Proteomes" id="UP000887116">
    <property type="component" value="Unassembled WGS sequence"/>
</dbReference>
<name>A0A8X6M4W1_TRICU</name>
<gene>
    <name evidence="2" type="primary">AVEN_189400_1</name>
    <name evidence="2" type="ORF">TNCT_345951</name>
</gene>
<dbReference type="PANTHER" id="PTHR47331">
    <property type="entry name" value="PHD-TYPE DOMAIN-CONTAINING PROTEIN"/>
    <property type="match status" value="1"/>
</dbReference>
<dbReference type="AlphaFoldDB" id="A0A8X6M4W1"/>
<sequence length="420" mass="48113">MGLEIPVVAKVIQLKILIESSNLYRNDIDFVRELMSNLQEEKRDEIELQKLKFSQFKKELELINAKKGLVDISQVSETKESSSLTDNLECLIRKTARRLQSELQDALQSCGMVLHKWSSNSPELLNSPSSSDVEHSFSAESDLSVKTLGISWKPLQDCFVFKVSIFSKSSFTKREVLSVIARLYDPLGLLGPVLTRAKILLQRLWQQKLDWDDVLPDQIAKEWKEFVTTFKCIETLQCFYQTDRTKVTILASKWRVAPIRVISIPRLELYACVLLAQLVQKIRSCIKLEISDIVLRTGSTIALAWLKTPANQLKTFIANRVSKIQRLTEKCNWFHVPSNLNPADLISRGLHPNDLPESELWWRGPPFLEQGKLFSVQPSSDLLNEFEYSSEFKAMKFKVSVYSVMCSQIVNSPFYLISCV</sequence>
<keyword evidence="3" id="KW-1185">Reference proteome</keyword>